<evidence type="ECO:0000313" key="4">
    <source>
        <dbReference type="Ensembl" id="ENSCVAP00000027664.1"/>
    </source>
</evidence>
<name>A0A3Q2E7X5_CYPVA</name>
<feature type="signal peptide" evidence="2">
    <location>
        <begin position="1"/>
        <end position="17"/>
    </location>
</feature>
<dbReference type="SUPFAM" id="SSF56436">
    <property type="entry name" value="C-type lectin-like"/>
    <property type="match status" value="1"/>
</dbReference>
<dbReference type="InterPro" id="IPR050111">
    <property type="entry name" value="C-type_lectin/snaclec_domain"/>
</dbReference>
<feature type="transmembrane region" description="Helical" evidence="1">
    <location>
        <begin position="143"/>
        <end position="162"/>
    </location>
</feature>
<evidence type="ECO:0000256" key="1">
    <source>
        <dbReference type="SAM" id="Phobius"/>
    </source>
</evidence>
<evidence type="ECO:0000256" key="2">
    <source>
        <dbReference type="SAM" id="SignalP"/>
    </source>
</evidence>
<keyword evidence="5" id="KW-1185">Reference proteome</keyword>
<reference evidence="4" key="1">
    <citation type="submission" date="2025-08" db="UniProtKB">
        <authorList>
            <consortium name="Ensembl"/>
        </authorList>
    </citation>
    <scope>IDENTIFICATION</scope>
</reference>
<dbReference type="SMART" id="SM00034">
    <property type="entry name" value="CLECT"/>
    <property type="match status" value="1"/>
</dbReference>
<dbReference type="PANTHER" id="PTHR22803">
    <property type="entry name" value="MANNOSE, PHOSPHOLIPASE, LECTIN RECEPTOR RELATED"/>
    <property type="match status" value="1"/>
</dbReference>
<dbReference type="PROSITE" id="PS50041">
    <property type="entry name" value="C_TYPE_LECTIN_2"/>
    <property type="match status" value="1"/>
</dbReference>
<dbReference type="KEGG" id="cvg:107085842"/>
<dbReference type="Pfam" id="PF00059">
    <property type="entry name" value="Lectin_C"/>
    <property type="match status" value="1"/>
</dbReference>
<proteinExistence type="predicted"/>
<keyword evidence="1" id="KW-0812">Transmembrane</keyword>
<dbReference type="GeneID" id="107085842"/>
<evidence type="ECO:0000259" key="3">
    <source>
        <dbReference type="PROSITE" id="PS50041"/>
    </source>
</evidence>
<dbReference type="InterPro" id="IPR001304">
    <property type="entry name" value="C-type_lectin-like"/>
</dbReference>
<keyword evidence="1" id="KW-0472">Membrane</keyword>
<organism evidence="4 5">
    <name type="scientific">Cyprinodon variegatus</name>
    <name type="common">Sheepshead minnow</name>
    <dbReference type="NCBI Taxonomy" id="28743"/>
    <lineage>
        <taxon>Eukaryota</taxon>
        <taxon>Metazoa</taxon>
        <taxon>Chordata</taxon>
        <taxon>Craniata</taxon>
        <taxon>Vertebrata</taxon>
        <taxon>Euteleostomi</taxon>
        <taxon>Actinopterygii</taxon>
        <taxon>Neopterygii</taxon>
        <taxon>Teleostei</taxon>
        <taxon>Neoteleostei</taxon>
        <taxon>Acanthomorphata</taxon>
        <taxon>Ovalentaria</taxon>
        <taxon>Atherinomorphae</taxon>
        <taxon>Cyprinodontiformes</taxon>
        <taxon>Cyprinodontidae</taxon>
        <taxon>Cyprinodon</taxon>
    </lineage>
</organism>
<keyword evidence="2" id="KW-0732">Signal</keyword>
<feature type="chain" id="PRO_5018556747" evidence="2">
    <location>
        <begin position="18"/>
        <end position="203"/>
    </location>
</feature>
<evidence type="ECO:0000313" key="5">
    <source>
        <dbReference type="Proteomes" id="UP000265020"/>
    </source>
</evidence>
<dbReference type="InterPro" id="IPR016187">
    <property type="entry name" value="CTDL_fold"/>
</dbReference>
<keyword evidence="1" id="KW-1133">Transmembrane helix</keyword>
<dbReference type="AlphaFoldDB" id="A0A3Q2E7X5"/>
<accession>A0A3Q2E7X5</accession>
<dbReference type="OrthoDB" id="418245at2759"/>
<dbReference type="Ensembl" id="ENSCVAT00000018939.1">
    <property type="protein sequence ID" value="ENSCVAP00000027664.1"/>
    <property type="gene ID" value="ENSCVAG00000014159.1"/>
</dbReference>
<dbReference type="Gene3D" id="3.10.100.10">
    <property type="entry name" value="Mannose-Binding Protein A, subunit A"/>
    <property type="match status" value="1"/>
</dbReference>
<dbReference type="InterPro" id="IPR016186">
    <property type="entry name" value="C-type_lectin-like/link_sf"/>
</dbReference>
<dbReference type="Proteomes" id="UP000265020">
    <property type="component" value="Unassembled WGS sequence"/>
</dbReference>
<dbReference type="RefSeq" id="XP_015231935.1">
    <property type="nucleotide sequence ID" value="XM_015376449.1"/>
</dbReference>
<protein>
    <submittedName>
        <fullName evidence="4">Snaclec agkisacutacin subunit B-like</fullName>
    </submittedName>
</protein>
<feature type="domain" description="C-type lectin" evidence="3">
    <location>
        <begin position="35"/>
        <end position="106"/>
    </location>
</feature>
<dbReference type="GeneTree" id="ENSGT00940000162818"/>
<sequence>MLFFLLGVSLGAVSPSANQVMKLECGSCPMFWYSFNGRCYKYVATRMSWADAEFHCLSEKANLVSIHSQNEQKFVKNLIKNFDPAQGVTWIGLSDLHKEGRWMWSDMGLWQDMLFGLQENPTMIMEMGTVCIPALVLRRNGTIVRALGFIPLFVLPVYHYVIDLTQKRRLRWFLLSMCPSSVLTSKDLGPASWSTVAFLFHPS</sequence>
<reference evidence="4" key="2">
    <citation type="submission" date="2025-09" db="UniProtKB">
        <authorList>
            <consortium name="Ensembl"/>
        </authorList>
    </citation>
    <scope>IDENTIFICATION</scope>
</reference>